<evidence type="ECO:0000313" key="9">
    <source>
        <dbReference type="RefSeq" id="XP_015180201.1"/>
    </source>
</evidence>
<keyword evidence="1 6" id="KW-0813">Transport</keyword>
<evidence type="ECO:0000256" key="2">
    <source>
        <dbReference type="ARBA" id="ARBA00022617"/>
    </source>
</evidence>
<dbReference type="PANTHER" id="PTHR47217:SF1">
    <property type="entry name" value="GLOBIN-LIKE PROTEIN"/>
    <property type="match status" value="1"/>
</dbReference>
<dbReference type="Gene3D" id="1.10.490.10">
    <property type="entry name" value="Globins"/>
    <property type="match status" value="1"/>
</dbReference>
<evidence type="ECO:0000313" key="8">
    <source>
        <dbReference type="Proteomes" id="UP000694924"/>
    </source>
</evidence>
<dbReference type="PANTHER" id="PTHR47217">
    <property type="entry name" value="GLOBIN-LIKE PROTEIN"/>
    <property type="match status" value="1"/>
</dbReference>
<dbReference type="CDD" id="cd01040">
    <property type="entry name" value="Mb-like"/>
    <property type="match status" value="1"/>
</dbReference>
<reference evidence="9" key="1">
    <citation type="submission" date="2025-08" db="UniProtKB">
        <authorList>
            <consortium name="RefSeq"/>
        </authorList>
    </citation>
    <scope>IDENTIFICATION</scope>
    <source>
        <tissue evidence="9">Whole body</tissue>
    </source>
</reference>
<dbReference type="PROSITE" id="PS01033">
    <property type="entry name" value="GLOBIN"/>
    <property type="match status" value="1"/>
</dbReference>
<dbReference type="InterPro" id="IPR000971">
    <property type="entry name" value="Globin"/>
</dbReference>
<keyword evidence="8" id="KW-1185">Reference proteome</keyword>
<dbReference type="Proteomes" id="UP000694924">
    <property type="component" value="Unplaced"/>
</dbReference>
<comment type="similarity">
    <text evidence="6">Belongs to the globin family.</text>
</comment>
<proteinExistence type="inferred from homology"/>
<keyword evidence="3 6" id="KW-0561">Oxygen transport</keyword>
<evidence type="ECO:0000256" key="1">
    <source>
        <dbReference type="ARBA" id="ARBA00022448"/>
    </source>
</evidence>
<dbReference type="PRINTS" id="PR00188">
    <property type="entry name" value="PLANTGLOBIN"/>
</dbReference>
<dbReference type="RefSeq" id="XP_015180201.1">
    <property type="nucleotide sequence ID" value="XM_015324715.1"/>
</dbReference>
<protein>
    <submittedName>
        <fullName evidence="9">Globin CTT-E/E'</fullName>
    </submittedName>
</protein>
<organism evidence="8 9">
    <name type="scientific">Polistes dominula</name>
    <name type="common">European paper wasp</name>
    <name type="synonym">Vespa dominula</name>
    <dbReference type="NCBI Taxonomy" id="743375"/>
    <lineage>
        <taxon>Eukaryota</taxon>
        <taxon>Metazoa</taxon>
        <taxon>Ecdysozoa</taxon>
        <taxon>Arthropoda</taxon>
        <taxon>Hexapoda</taxon>
        <taxon>Insecta</taxon>
        <taxon>Pterygota</taxon>
        <taxon>Neoptera</taxon>
        <taxon>Endopterygota</taxon>
        <taxon>Hymenoptera</taxon>
        <taxon>Apocrita</taxon>
        <taxon>Aculeata</taxon>
        <taxon>Vespoidea</taxon>
        <taxon>Vespidae</taxon>
        <taxon>Polistinae</taxon>
        <taxon>Polistini</taxon>
        <taxon>Polistes</taxon>
    </lineage>
</organism>
<gene>
    <name evidence="9" type="primary">LOC107068386</name>
</gene>
<sequence length="169" mass="19311">MASYKNMFGLWSNDSKLDEKLGLTEGQKKLVQNTWAIIKKDQVASGVAVMLAYFKKHPEYQQSFKPFKDMPIDELPGNKRFQAHCAGIIATVSTVIDSLQDFDLLVANIEIFTERHRKRGQKQKDFEDLKPVMAEVIREAIGDEYTPEVEEAWSKTLDVFFATVYANLS</sequence>
<keyword evidence="2 6" id="KW-0349">Heme</keyword>
<evidence type="ECO:0000256" key="3">
    <source>
        <dbReference type="ARBA" id="ARBA00022621"/>
    </source>
</evidence>
<dbReference type="SUPFAM" id="SSF46458">
    <property type="entry name" value="Globin-like"/>
    <property type="match status" value="1"/>
</dbReference>
<name>A0ABM1IJ14_POLDO</name>
<accession>A0ABM1IJ14</accession>
<keyword evidence="4" id="KW-0479">Metal-binding</keyword>
<dbReference type="InterPro" id="IPR044399">
    <property type="entry name" value="Mb-like_M"/>
</dbReference>
<evidence type="ECO:0000256" key="4">
    <source>
        <dbReference type="ARBA" id="ARBA00022723"/>
    </source>
</evidence>
<dbReference type="InterPro" id="IPR012292">
    <property type="entry name" value="Globin/Proto"/>
</dbReference>
<dbReference type="InterPro" id="IPR009050">
    <property type="entry name" value="Globin-like_sf"/>
</dbReference>
<dbReference type="Pfam" id="PF00042">
    <property type="entry name" value="Globin"/>
    <property type="match status" value="1"/>
</dbReference>
<feature type="domain" description="Globin" evidence="7">
    <location>
        <begin position="22"/>
        <end position="169"/>
    </location>
</feature>
<dbReference type="GeneID" id="107068386"/>
<evidence type="ECO:0000256" key="5">
    <source>
        <dbReference type="ARBA" id="ARBA00023004"/>
    </source>
</evidence>
<evidence type="ECO:0000256" key="6">
    <source>
        <dbReference type="RuleBase" id="RU000356"/>
    </source>
</evidence>
<keyword evidence="5" id="KW-0408">Iron</keyword>
<evidence type="ECO:0000259" key="7">
    <source>
        <dbReference type="PROSITE" id="PS01033"/>
    </source>
</evidence>